<protein>
    <submittedName>
        <fullName evidence="2">Lactate permease</fullName>
    </submittedName>
</protein>
<feature type="transmembrane region" description="Helical" evidence="1">
    <location>
        <begin position="52"/>
        <end position="71"/>
    </location>
</feature>
<reference evidence="2 3" key="1">
    <citation type="submission" date="2016-10" db="EMBL/GenBank/DDBJ databases">
        <authorList>
            <person name="de Groot N.N."/>
        </authorList>
    </citation>
    <scope>NUCLEOTIDE SEQUENCE [LARGE SCALE GENOMIC DNA]</scope>
    <source>
        <strain evidence="2 3">DSM 21771</strain>
    </source>
</reference>
<accession>A0A1G8M8P3</accession>
<keyword evidence="1" id="KW-0812">Transmembrane</keyword>
<evidence type="ECO:0000313" key="3">
    <source>
        <dbReference type="Proteomes" id="UP000198853"/>
    </source>
</evidence>
<sequence length="98" mass="10920">MIAFFVALLPIIGIFVLLFLFRQSSLRAGLFAYAVAVLITLFHSTFSLDFSSVMNATIQGLLISFIAAYVLTACHINRISMVVAIIKKTWLIAKPLRR</sequence>
<keyword evidence="1" id="KW-1133">Transmembrane helix</keyword>
<feature type="transmembrane region" description="Helical" evidence="1">
    <location>
        <begin position="28"/>
        <end position="46"/>
    </location>
</feature>
<dbReference type="OrthoDB" id="9761056at2"/>
<evidence type="ECO:0000313" key="2">
    <source>
        <dbReference type="EMBL" id="SDI64245.1"/>
    </source>
</evidence>
<dbReference type="AlphaFoldDB" id="A0A1G8M8P3"/>
<keyword evidence="1" id="KW-0472">Membrane</keyword>
<organism evidence="2 3">
    <name type="scientific">Natribacillus halophilus</name>
    <dbReference type="NCBI Taxonomy" id="549003"/>
    <lineage>
        <taxon>Bacteria</taxon>
        <taxon>Bacillati</taxon>
        <taxon>Bacillota</taxon>
        <taxon>Bacilli</taxon>
        <taxon>Bacillales</taxon>
        <taxon>Bacillaceae</taxon>
        <taxon>Natribacillus</taxon>
    </lineage>
</organism>
<keyword evidence="3" id="KW-1185">Reference proteome</keyword>
<gene>
    <name evidence="2" type="ORF">SAMN04488123_10431</name>
</gene>
<name>A0A1G8M8P3_9BACI</name>
<evidence type="ECO:0000256" key="1">
    <source>
        <dbReference type="SAM" id="Phobius"/>
    </source>
</evidence>
<proteinExistence type="predicted"/>
<feature type="transmembrane region" description="Helical" evidence="1">
    <location>
        <begin position="6"/>
        <end position="21"/>
    </location>
</feature>
<dbReference type="EMBL" id="FNEN01000004">
    <property type="protein sequence ID" value="SDI64245.1"/>
    <property type="molecule type" value="Genomic_DNA"/>
</dbReference>
<dbReference type="Proteomes" id="UP000198853">
    <property type="component" value="Unassembled WGS sequence"/>
</dbReference>